<dbReference type="EMBL" id="KQ964556">
    <property type="protein sequence ID" value="KXN68903.1"/>
    <property type="molecule type" value="Genomic_DNA"/>
</dbReference>
<name>A0A137P1I3_CONC2</name>
<reference evidence="2 3" key="1">
    <citation type="journal article" date="2015" name="Genome Biol. Evol.">
        <title>Phylogenomic analyses indicate that early fungi evolved digesting cell walls of algal ancestors of land plants.</title>
        <authorList>
            <person name="Chang Y."/>
            <person name="Wang S."/>
            <person name="Sekimoto S."/>
            <person name="Aerts A.L."/>
            <person name="Choi C."/>
            <person name="Clum A."/>
            <person name="LaButti K.M."/>
            <person name="Lindquist E.A."/>
            <person name="Yee Ngan C."/>
            <person name="Ohm R.A."/>
            <person name="Salamov A.A."/>
            <person name="Grigoriev I.V."/>
            <person name="Spatafora J.W."/>
            <person name="Berbee M.L."/>
        </authorList>
    </citation>
    <scope>NUCLEOTIDE SEQUENCE [LARGE SCALE GENOMIC DNA]</scope>
    <source>
        <strain evidence="2 3">NRRL 28638</strain>
    </source>
</reference>
<dbReference type="Gene3D" id="3.40.50.1820">
    <property type="entry name" value="alpha/beta hydrolase"/>
    <property type="match status" value="1"/>
</dbReference>
<dbReference type="InterPro" id="IPR051218">
    <property type="entry name" value="Sec_MonoDiacylglyc_Lipase"/>
</dbReference>
<organism evidence="2 3">
    <name type="scientific">Conidiobolus coronatus (strain ATCC 28846 / CBS 209.66 / NRRL 28638)</name>
    <name type="common">Delacroixia coronata</name>
    <dbReference type="NCBI Taxonomy" id="796925"/>
    <lineage>
        <taxon>Eukaryota</taxon>
        <taxon>Fungi</taxon>
        <taxon>Fungi incertae sedis</taxon>
        <taxon>Zoopagomycota</taxon>
        <taxon>Entomophthoromycotina</taxon>
        <taxon>Entomophthoromycetes</taxon>
        <taxon>Entomophthorales</taxon>
        <taxon>Ancylistaceae</taxon>
        <taxon>Conidiobolus</taxon>
    </lineage>
</organism>
<accession>A0A137P1I3</accession>
<dbReference type="InterPro" id="IPR002921">
    <property type="entry name" value="Fungal_lipase-type"/>
</dbReference>
<keyword evidence="2" id="KW-0378">Hydrolase</keyword>
<dbReference type="CDD" id="cd00519">
    <property type="entry name" value="Lipase_3"/>
    <property type="match status" value="1"/>
</dbReference>
<dbReference type="PANTHER" id="PTHR45856:SF24">
    <property type="entry name" value="FUNGAL LIPASE-LIKE DOMAIN-CONTAINING PROTEIN"/>
    <property type="match status" value="1"/>
</dbReference>
<dbReference type="GO" id="GO:0006629">
    <property type="term" value="P:lipid metabolic process"/>
    <property type="evidence" value="ECO:0007669"/>
    <property type="project" value="InterPro"/>
</dbReference>
<gene>
    <name evidence="2" type="ORF">CONCODRAFT_25720</name>
</gene>
<dbReference type="OrthoDB" id="426718at2759"/>
<dbReference type="OMA" id="YTAAAYC"/>
<dbReference type="SUPFAM" id="SSF53474">
    <property type="entry name" value="alpha/beta-Hydrolases"/>
    <property type="match status" value="1"/>
</dbReference>
<dbReference type="Pfam" id="PF01764">
    <property type="entry name" value="Lipase_3"/>
    <property type="match status" value="1"/>
</dbReference>
<evidence type="ECO:0000313" key="2">
    <source>
        <dbReference type="EMBL" id="KXN68903.1"/>
    </source>
</evidence>
<keyword evidence="3" id="KW-1185">Reference proteome</keyword>
<dbReference type="PANTHER" id="PTHR45856">
    <property type="entry name" value="ALPHA/BETA-HYDROLASES SUPERFAMILY PROTEIN"/>
    <property type="match status" value="1"/>
</dbReference>
<evidence type="ECO:0000313" key="3">
    <source>
        <dbReference type="Proteomes" id="UP000070444"/>
    </source>
</evidence>
<dbReference type="Proteomes" id="UP000070444">
    <property type="component" value="Unassembled WGS sequence"/>
</dbReference>
<dbReference type="GO" id="GO:0016787">
    <property type="term" value="F:hydrolase activity"/>
    <property type="evidence" value="ECO:0007669"/>
    <property type="project" value="UniProtKB-KW"/>
</dbReference>
<feature type="domain" description="Fungal lipase-type" evidence="1">
    <location>
        <begin position="57"/>
        <end position="193"/>
    </location>
</feature>
<sequence>FLSYAGAAYCSANSLYYWTCNNCQGYSRGTSNVVYLSSTLTDSSGYLAVNNYNRQIIIAFKGTSSIFNWLYNAVIITNNAGVGDPYSSAAVHGGFNTMANYLYQQTQIALINAMRQFPNYQVVFTGHSLGGAIAEILAFKLAQNGVIRYENINIYTYGQPKAGNSAFASYVNSQPWTYMRVTSFGDPVPTLPPSILGFAQNEYNTFINPNGQTIPCTS</sequence>
<proteinExistence type="predicted"/>
<dbReference type="InterPro" id="IPR029058">
    <property type="entry name" value="AB_hydrolase_fold"/>
</dbReference>
<evidence type="ECO:0000259" key="1">
    <source>
        <dbReference type="Pfam" id="PF01764"/>
    </source>
</evidence>
<protein>
    <submittedName>
        <fullName evidence="2">Alpha/beta-hydrolase</fullName>
    </submittedName>
</protein>
<dbReference type="AlphaFoldDB" id="A0A137P1I3"/>
<feature type="non-terminal residue" evidence="2">
    <location>
        <position position="1"/>
    </location>
</feature>
<feature type="non-terminal residue" evidence="2">
    <location>
        <position position="218"/>
    </location>
</feature>